<keyword evidence="2 6" id="KW-0808">Transferase</keyword>
<dbReference type="FunFam" id="3.40.50.2000:FF:000060">
    <property type="entry name" value="Glycosyltransferase"/>
    <property type="match status" value="1"/>
</dbReference>
<dbReference type="GO" id="GO:0120514">
    <property type="term" value="F:2-hydroxyflavanone C-glucosyltransferase activity"/>
    <property type="evidence" value="ECO:0007669"/>
    <property type="project" value="UniProtKB-EC"/>
</dbReference>
<dbReference type="PANTHER" id="PTHR48045:SF34">
    <property type="entry name" value="ISOFLAVONE 7-O-GLUCOSYLTRANSFERASE 1-LIKE"/>
    <property type="match status" value="1"/>
</dbReference>
<name>Q60FF2_DIACA</name>
<dbReference type="GO" id="GO:0016135">
    <property type="term" value="P:saponin biosynthetic process"/>
    <property type="evidence" value="ECO:0007669"/>
    <property type="project" value="UniProtKB-ARBA"/>
</dbReference>
<evidence type="ECO:0000256" key="3">
    <source>
        <dbReference type="ARBA" id="ARBA00051296"/>
    </source>
</evidence>
<comment type="catalytic activity">
    <reaction evidence="3">
        <text>a 3'-hydro-2'-hydroxy-beta-oxodihydrochalcone + UDP-alpha-D-glucose = a 3'-(beta-D-glucopyranosyl)-2'-hydroxy-beta-oxodihydrochalcone + UDP + H(+)</text>
        <dbReference type="Rhea" id="RHEA:51504"/>
        <dbReference type="ChEBI" id="CHEBI:15378"/>
        <dbReference type="ChEBI" id="CHEBI:58223"/>
        <dbReference type="ChEBI" id="CHEBI:58885"/>
        <dbReference type="ChEBI" id="CHEBI:142482"/>
        <dbReference type="ChEBI" id="CHEBI:142483"/>
        <dbReference type="EC" id="2.4.1.360"/>
    </reaction>
    <physiologicalReaction direction="left-to-right" evidence="3">
        <dbReference type="Rhea" id="RHEA:51505"/>
    </physiologicalReaction>
</comment>
<dbReference type="CAZy" id="GT1">
    <property type="family name" value="Glycosyltransferase Family 1"/>
</dbReference>
<dbReference type="GO" id="GO:0008194">
    <property type="term" value="F:UDP-glycosyltransferase activity"/>
    <property type="evidence" value="ECO:0007669"/>
    <property type="project" value="InterPro"/>
</dbReference>
<reference evidence="6" key="1">
    <citation type="journal article" date="2004" name="Plant Biotechnol.">
        <title>Cloning and heterologous expression of cDNAs encoding flavonoid glucosyltransferases from Dianthus caryophyllus.</title>
        <authorList>
            <person name="Ogata J."/>
            <person name="Itoh Y."/>
            <person name="Ishida M."/>
            <person name="Yoshida H."/>
            <person name="Ozeki Y."/>
        </authorList>
    </citation>
    <scope>NUCLEOTIDE SEQUENCE</scope>
</reference>
<dbReference type="CDD" id="cd03784">
    <property type="entry name" value="GT1_Gtf-like"/>
    <property type="match status" value="1"/>
</dbReference>
<dbReference type="EMBL" id="AB191245">
    <property type="protein sequence ID" value="BAD52003.1"/>
    <property type="molecule type" value="mRNA"/>
</dbReference>
<comment type="similarity">
    <text evidence="1">Belongs to the UDP-glycosyltransferase family.</text>
</comment>
<dbReference type="GO" id="GO:0016104">
    <property type="term" value="P:triterpenoid biosynthetic process"/>
    <property type="evidence" value="ECO:0007669"/>
    <property type="project" value="UniProtKB-ARBA"/>
</dbReference>
<dbReference type="Pfam" id="PF00201">
    <property type="entry name" value="UDPGT"/>
    <property type="match status" value="1"/>
</dbReference>
<accession>Q60FF2</accession>
<dbReference type="EC" id="2.4.1.360" evidence="4"/>
<dbReference type="SUPFAM" id="SSF53756">
    <property type="entry name" value="UDP-Glycosyltransferase/glycogen phosphorylase"/>
    <property type="match status" value="1"/>
</dbReference>
<evidence type="ECO:0000313" key="6">
    <source>
        <dbReference type="EMBL" id="BAD52003.1"/>
    </source>
</evidence>
<dbReference type="AlphaFoldDB" id="Q60FF2"/>
<dbReference type="PANTHER" id="PTHR48045">
    <property type="entry name" value="UDP-GLYCOSYLTRANSFERASE 72B1"/>
    <property type="match status" value="1"/>
</dbReference>
<evidence type="ECO:0000256" key="2">
    <source>
        <dbReference type="ARBA" id="ARBA00022679"/>
    </source>
</evidence>
<dbReference type="InterPro" id="IPR002213">
    <property type="entry name" value="UDP_glucos_trans"/>
</dbReference>
<evidence type="ECO:0000256" key="1">
    <source>
        <dbReference type="ARBA" id="ARBA00009995"/>
    </source>
</evidence>
<protein>
    <recommendedName>
        <fullName evidence="4">2-hydroxyflavanone C-glucosyltransferase</fullName>
        <ecNumber evidence="4">2.4.1.360</ecNumber>
    </recommendedName>
    <alternativeName>
        <fullName evidence="5">UDP-glucose:2-hydroxyflavanone C-glucosyltransferase</fullName>
    </alternativeName>
</protein>
<evidence type="ECO:0000256" key="4">
    <source>
        <dbReference type="ARBA" id="ARBA00066896"/>
    </source>
</evidence>
<organism evidence="6">
    <name type="scientific">Dianthus caryophyllus</name>
    <name type="common">Carnation</name>
    <name type="synonym">Clove pink</name>
    <dbReference type="NCBI Taxonomy" id="3570"/>
    <lineage>
        <taxon>Eukaryota</taxon>
        <taxon>Viridiplantae</taxon>
        <taxon>Streptophyta</taxon>
        <taxon>Embryophyta</taxon>
        <taxon>Tracheophyta</taxon>
        <taxon>Spermatophyta</taxon>
        <taxon>Magnoliopsida</taxon>
        <taxon>eudicotyledons</taxon>
        <taxon>Gunneridae</taxon>
        <taxon>Pentapetalae</taxon>
        <taxon>Caryophyllales</taxon>
        <taxon>Caryophyllaceae</taxon>
        <taxon>Caryophylleae</taxon>
        <taxon>Dianthus</taxon>
    </lineage>
</organism>
<evidence type="ECO:0000256" key="5">
    <source>
        <dbReference type="ARBA" id="ARBA00082568"/>
    </source>
</evidence>
<sequence length="459" mass="50826">MSANSNYMNKSRLHVAVFPFPFGTHATPLFNITQKLASFMPDVVFSFFNIPQSNAKISSDFKNDTINMYDVWDGVPEGYVFKGKPQEDIELFMLAAPPTLTEALAKAEVETGTKVSCILGDAFLWFLEELAQQKQVPWITTYMSEEHSLLAHICTDLIRQTIGIHEKAEERKDEELDFIPGLSKIRVQDLPEGIVMGNLDSYFARMLHQMGRALPRASAVCISSCQELDPVATNELNRKLNKLINVGPLSLITQSNSLPSGTNKSLGWLDKQESENSVAYVSFGSVARPDATEITALAQALEASQVKFIWSIRDNLKVHLPGGFIENTKDKGMVVSWVPQTAVLAHKAVGVFITHFGHNSIMESIASEVPMIGRPFIGEQKLNGRIVEAKWCIGLVVEGGVFTKDGVLRSLNKILGSTQGEEMRRNIRDLRLMVDKALSPDGSCNTNLKHLVDMIVTSN</sequence>
<proteinExistence type="evidence at transcript level"/>
<dbReference type="Gene3D" id="3.40.50.2000">
    <property type="entry name" value="Glycogen Phosphorylase B"/>
    <property type="match status" value="2"/>
</dbReference>
<gene>
    <name evidence="6" type="primary">DicGT1</name>
</gene>
<dbReference type="BRENDA" id="2.4.1.91">
    <property type="organism ID" value="1925"/>
</dbReference>